<evidence type="ECO:0000259" key="1">
    <source>
        <dbReference type="Pfam" id="PF04471"/>
    </source>
</evidence>
<dbReference type="Proteomes" id="UP000183639">
    <property type="component" value="Unassembled WGS sequence"/>
</dbReference>
<dbReference type="OrthoDB" id="891863at2"/>
<dbReference type="InterPro" id="IPR007560">
    <property type="entry name" value="Restrct_endonuc_IV_Mrr"/>
</dbReference>
<organism evidence="2 3">
    <name type="scientific">Selenomonas ruminantium</name>
    <dbReference type="NCBI Taxonomy" id="971"/>
    <lineage>
        <taxon>Bacteria</taxon>
        <taxon>Bacillati</taxon>
        <taxon>Bacillota</taxon>
        <taxon>Negativicutes</taxon>
        <taxon>Selenomonadales</taxon>
        <taxon>Selenomonadaceae</taxon>
        <taxon>Selenomonas</taxon>
    </lineage>
</organism>
<dbReference type="Gene3D" id="3.40.1350.10">
    <property type="match status" value="1"/>
</dbReference>
<dbReference type="GO" id="GO:0003677">
    <property type="term" value="F:DNA binding"/>
    <property type="evidence" value="ECO:0007669"/>
    <property type="project" value="InterPro"/>
</dbReference>
<sequence>MNYWFHRISYEARVSYPLLEKGYMTIGFGDLLPKYGTVVAEIKAGTIDEEKYNEIFQEIYNKVSRNRWFLWNFSRFAVGDWVVIPSWGTFAVYEVLETAKSINNLPRDIIDSIKDWNGKGVVFDGAGISDSDGKEYDLGFFVKVKPVTEFVPRETFLKTDLTKRLKSRATNGTMNDLSDDVKDVVANVKNDKPLNFYKTVSENLSNSLKELIQKEITPDKFEQLVEWYMKKLGADDVYIPSKNNSNKPNDADADVIATFSRLNLVVYIQAKHYEGVQDNNWAITQIQNYIDAVDKNNYTCAAWIISSCDEYSPEVKQAALQQSIQNISLPIRLINGGEFAKMLIDVGVSDCVI</sequence>
<keyword evidence="2" id="KW-0540">Nuclease</keyword>
<keyword evidence="2" id="KW-0255">Endonuclease</keyword>
<gene>
    <name evidence="2" type="ORF">SAMN04487861_102161</name>
</gene>
<dbReference type="GO" id="GO:0004519">
    <property type="term" value="F:endonuclease activity"/>
    <property type="evidence" value="ECO:0007669"/>
    <property type="project" value="UniProtKB-KW"/>
</dbReference>
<name>A0A1I3C4Q7_SELRU</name>
<dbReference type="RefSeq" id="WP_075441914.1">
    <property type="nucleotide sequence ID" value="NZ_FOQK01000002.1"/>
</dbReference>
<accession>A0A1I3C4Q7</accession>
<proteinExistence type="predicted"/>
<dbReference type="InterPro" id="IPR011856">
    <property type="entry name" value="tRNA_endonuc-like_dom_sf"/>
</dbReference>
<dbReference type="GO" id="GO:0009307">
    <property type="term" value="P:DNA restriction-modification system"/>
    <property type="evidence" value="ECO:0007669"/>
    <property type="project" value="InterPro"/>
</dbReference>
<dbReference type="EMBL" id="FOQK01000002">
    <property type="protein sequence ID" value="SFH69517.1"/>
    <property type="molecule type" value="Genomic_DNA"/>
</dbReference>
<dbReference type="AlphaFoldDB" id="A0A1I3C4Q7"/>
<evidence type="ECO:0000313" key="2">
    <source>
        <dbReference type="EMBL" id="SFH69517.1"/>
    </source>
</evidence>
<feature type="domain" description="Restriction endonuclease type IV Mrr" evidence="1">
    <location>
        <begin position="215"/>
        <end position="343"/>
    </location>
</feature>
<reference evidence="2 3" key="1">
    <citation type="submission" date="2016-10" db="EMBL/GenBank/DDBJ databases">
        <authorList>
            <person name="de Groot N.N."/>
        </authorList>
    </citation>
    <scope>NUCLEOTIDE SEQUENCE [LARGE SCALE GENOMIC DNA]</scope>
    <source>
        <strain evidence="2 3">Z108</strain>
    </source>
</reference>
<keyword evidence="2" id="KW-0378">Hydrolase</keyword>
<dbReference type="Pfam" id="PF04471">
    <property type="entry name" value="Mrr_cat"/>
    <property type="match status" value="1"/>
</dbReference>
<protein>
    <submittedName>
        <fullName evidence="2">Restriction endonuclease</fullName>
    </submittedName>
</protein>
<evidence type="ECO:0000313" key="3">
    <source>
        <dbReference type="Proteomes" id="UP000183639"/>
    </source>
</evidence>